<evidence type="ECO:0000256" key="5">
    <source>
        <dbReference type="ARBA" id="ARBA00022737"/>
    </source>
</evidence>
<dbReference type="AlphaFoldDB" id="A0AAV9AZ62"/>
<evidence type="ECO:0000256" key="7">
    <source>
        <dbReference type="ARBA" id="ARBA00023136"/>
    </source>
</evidence>
<evidence type="ECO:0000256" key="8">
    <source>
        <dbReference type="ARBA" id="ARBA00023180"/>
    </source>
</evidence>
<keyword evidence="3 10" id="KW-0812">Transmembrane</keyword>
<keyword evidence="12" id="KW-0808">Transferase</keyword>
<dbReference type="Pfam" id="PF13855">
    <property type="entry name" value="LRR_8"/>
    <property type="match status" value="1"/>
</dbReference>
<dbReference type="Gene3D" id="3.30.200.20">
    <property type="entry name" value="Phosphorylase Kinase, domain 1"/>
    <property type="match status" value="1"/>
</dbReference>
<feature type="transmembrane region" description="Helical" evidence="10">
    <location>
        <begin position="146"/>
        <end position="165"/>
    </location>
</feature>
<comment type="caution">
    <text evidence="12">The sequence shown here is derived from an EMBL/GenBank/DDBJ whole genome shotgun (WGS) entry which is preliminary data.</text>
</comment>
<keyword evidence="12" id="KW-0675">Receptor</keyword>
<dbReference type="PRINTS" id="PR00019">
    <property type="entry name" value="LEURICHRPT"/>
</dbReference>
<dbReference type="GO" id="GO:0004672">
    <property type="term" value="F:protein kinase activity"/>
    <property type="evidence" value="ECO:0007669"/>
    <property type="project" value="InterPro"/>
</dbReference>
<name>A0AAV9AZ62_ACOGR</name>
<dbReference type="EMBL" id="JAUJYN010000006">
    <property type="protein sequence ID" value="KAK1269334.1"/>
    <property type="molecule type" value="Genomic_DNA"/>
</dbReference>
<evidence type="ECO:0000313" key="13">
    <source>
        <dbReference type="Proteomes" id="UP001179952"/>
    </source>
</evidence>
<keyword evidence="12" id="KW-0418">Kinase</keyword>
<evidence type="ECO:0000313" key="12">
    <source>
        <dbReference type="EMBL" id="KAK1269334.1"/>
    </source>
</evidence>
<dbReference type="Proteomes" id="UP001179952">
    <property type="component" value="Unassembled WGS sequence"/>
</dbReference>
<dbReference type="Gene3D" id="1.10.510.10">
    <property type="entry name" value="Transferase(Phosphotransferase) domain 1"/>
    <property type="match status" value="1"/>
</dbReference>
<feature type="domain" description="Protein kinase" evidence="11">
    <location>
        <begin position="226"/>
        <end position="486"/>
    </location>
</feature>
<evidence type="ECO:0000256" key="1">
    <source>
        <dbReference type="ARBA" id="ARBA00004370"/>
    </source>
</evidence>
<evidence type="ECO:0000256" key="10">
    <source>
        <dbReference type="SAM" id="Phobius"/>
    </source>
</evidence>
<reference evidence="12" key="2">
    <citation type="submission" date="2023-06" db="EMBL/GenBank/DDBJ databases">
        <authorList>
            <person name="Ma L."/>
            <person name="Liu K.-W."/>
            <person name="Li Z."/>
            <person name="Hsiao Y.-Y."/>
            <person name="Qi Y."/>
            <person name="Fu T."/>
            <person name="Tang G."/>
            <person name="Zhang D."/>
            <person name="Sun W.-H."/>
            <person name="Liu D.-K."/>
            <person name="Li Y."/>
            <person name="Chen G.-Z."/>
            <person name="Liu X.-D."/>
            <person name="Liao X.-Y."/>
            <person name="Jiang Y.-T."/>
            <person name="Yu X."/>
            <person name="Hao Y."/>
            <person name="Huang J."/>
            <person name="Zhao X.-W."/>
            <person name="Ke S."/>
            <person name="Chen Y.-Y."/>
            <person name="Wu W.-L."/>
            <person name="Hsu J.-L."/>
            <person name="Lin Y.-F."/>
            <person name="Huang M.-D."/>
            <person name="Li C.-Y."/>
            <person name="Huang L."/>
            <person name="Wang Z.-W."/>
            <person name="Zhao X."/>
            <person name="Zhong W.-Y."/>
            <person name="Peng D.-H."/>
            <person name="Ahmad S."/>
            <person name="Lan S."/>
            <person name="Zhang J.-S."/>
            <person name="Tsai W.-C."/>
            <person name="Van De Peer Y."/>
            <person name="Liu Z.-J."/>
        </authorList>
    </citation>
    <scope>NUCLEOTIDE SEQUENCE</scope>
    <source>
        <strain evidence="12">SCP</strain>
        <tissue evidence="12">Leaves</tissue>
    </source>
</reference>
<dbReference type="InterPro" id="IPR011009">
    <property type="entry name" value="Kinase-like_dom_sf"/>
</dbReference>
<evidence type="ECO:0000256" key="3">
    <source>
        <dbReference type="ARBA" id="ARBA00022692"/>
    </source>
</evidence>
<dbReference type="SUPFAM" id="SSF52058">
    <property type="entry name" value="L domain-like"/>
    <property type="match status" value="1"/>
</dbReference>
<comment type="subcellular location">
    <subcellularLocation>
        <location evidence="1">Membrane</location>
    </subcellularLocation>
</comment>
<keyword evidence="5" id="KW-0677">Repeat</keyword>
<dbReference type="PROSITE" id="PS50011">
    <property type="entry name" value="PROTEIN_KINASE_DOM"/>
    <property type="match status" value="1"/>
</dbReference>
<dbReference type="InterPro" id="IPR001611">
    <property type="entry name" value="Leu-rich_rpt"/>
</dbReference>
<evidence type="ECO:0000256" key="6">
    <source>
        <dbReference type="ARBA" id="ARBA00022989"/>
    </source>
</evidence>
<accession>A0AAV9AZ62</accession>
<dbReference type="InterPro" id="IPR001245">
    <property type="entry name" value="Ser-Thr/Tyr_kinase_cat_dom"/>
</dbReference>
<sequence>MGVKYDPSTKRITEVVLENSDLSGTIDVSSLCELRSLQVLNLARNFIRGSIPDSISDCVSLTHLNLSNNLLEGKVPPSLYSLENLKSLDLSNNNLVGPIHSYDQQQLQAPPHRKEFDMRDSMTNPSSDPQPPNEDIKTAHHNLSPYLFSPLLMLTFFSILTFFVIKHSPTRTEPEELTESLKESPMKINVMETEEEEHKETPTMEKPDLAFFIEEHERFQINDLLSSAADLRGQSFYSSLYKVRLRDDSVFAVKRLKNLQVSMDDFKKEMLRVGHLRHPNLLPLVAYHCTESEKLLIYRYQRKGSLLSLLITYAEGKKEFPWRLRLHIASGIARGLRYLLESNKETIPHGNLKPSNILLTESDDPLISEYGIQSFIDRKNPLAFSSNGYRAPEKALTEKSDIYSFGVMLLELLTGKTVERTGLDLPKWVKAMVREEWTGEVFDREVNRAGRQWAFPLLNVALQCVSNAPEARPDIYEVLEKIEQVMSTQDDHCISSPSSVESTPRDYCLLHTAIPENTETP</sequence>
<organism evidence="12 13">
    <name type="scientific">Acorus gramineus</name>
    <name type="common">Dwarf sweet flag</name>
    <dbReference type="NCBI Taxonomy" id="55184"/>
    <lineage>
        <taxon>Eukaryota</taxon>
        <taxon>Viridiplantae</taxon>
        <taxon>Streptophyta</taxon>
        <taxon>Embryophyta</taxon>
        <taxon>Tracheophyta</taxon>
        <taxon>Spermatophyta</taxon>
        <taxon>Magnoliopsida</taxon>
        <taxon>Liliopsida</taxon>
        <taxon>Acoraceae</taxon>
        <taxon>Acorus</taxon>
    </lineage>
</organism>
<dbReference type="PANTHER" id="PTHR48007:SF77">
    <property type="entry name" value="PROTEIN KINASE DOMAIN-CONTAINING PROTEIN"/>
    <property type="match status" value="1"/>
</dbReference>
<keyword evidence="6 10" id="KW-1133">Transmembrane helix</keyword>
<evidence type="ECO:0000256" key="9">
    <source>
        <dbReference type="SAM" id="MobiDB-lite"/>
    </source>
</evidence>
<keyword evidence="8" id="KW-0325">Glycoprotein</keyword>
<evidence type="ECO:0000259" key="11">
    <source>
        <dbReference type="PROSITE" id="PS50011"/>
    </source>
</evidence>
<dbReference type="InterPro" id="IPR000719">
    <property type="entry name" value="Prot_kinase_dom"/>
</dbReference>
<dbReference type="GO" id="GO:0016020">
    <property type="term" value="C:membrane"/>
    <property type="evidence" value="ECO:0007669"/>
    <property type="project" value="UniProtKB-SubCell"/>
</dbReference>
<dbReference type="SUPFAM" id="SSF56112">
    <property type="entry name" value="Protein kinase-like (PK-like)"/>
    <property type="match status" value="1"/>
</dbReference>
<keyword evidence="4" id="KW-0732">Signal</keyword>
<keyword evidence="7 10" id="KW-0472">Membrane</keyword>
<feature type="region of interest" description="Disordered" evidence="9">
    <location>
        <begin position="103"/>
        <end position="138"/>
    </location>
</feature>
<dbReference type="Gene3D" id="3.80.10.10">
    <property type="entry name" value="Ribonuclease Inhibitor"/>
    <property type="match status" value="1"/>
</dbReference>
<dbReference type="Pfam" id="PF07714">
    <property type="entry name" value="PK_Tyr_Ser-Thr"/>
    <property type="match status" value="1"/>
</dbReference>
<reference evidence="12" key="1">
    <citation type="journal article" date="2023" name="Nat. Commun.">
        <title>Diploid and tetraploid genomes of Acorus and the evolution of monocots.</title>
        <authorList>
            <person name="Ma L."/>
            <person name="Liu K.W."/>
            <person name="Li Z."/>
            <person name="Hsiao Y.Y."/>
            <person name="Qi Y."/>
            <person name="Fu T."/>
            <person name="Tang G.D."/>
            <person name="Zhang D."/>
            <person name="Sun W.H."/>
            <person name="Liu D.K."/>
            <person name="Li Y."/>
            <person name="Chen G.Z."/>
            <person name="Liu X.D."/>
            <person name="Liao X.Y."/>
            <person name="Jiang Y.T."/>
            <person name="Yu X."/>
            <person name="Hao Y."/>
            <person name="Huang J."/>
            <person name="Zhao X.W."/>
            <person name="Ke S."/>
            <person name="Chen Y.Y."/>
            <person name="Wu W.L."/>
            <person name="Hsu J.L."/>
            <person name="Lin Y.F."/>
            <person name="Huang M.D."/>
            <person name="Li C.Y."/>
            <person name="Huang L."/>
            <person name="Wang Z.W."/>
            <person name="Zhao X."/>
            <person name="Zhong W.Y."/>
            <person name="Peng D.H."/>
            <person name="Ahmad S."/>
            <person name="Lan S."/>
            <person name="Zhang J.S."/>
            <person name="Tsai W.C."/>
            <person name="Van de Peer Y."/>
            <person name="Liu Z.J."/>
        </authorList>
    </citation>
    <scope>NUCLEOTIDE SEQUENCE</scope>
    <source>
        <strain evidence="12">SCP</strain>
    </source>
</reference>
<evidence type="ECO:0000256" key="4">
    <source>
        <dbReference type="ARBA" id="ARBA00022729"/>
    </source>
</evidence>
<dbReference type="InterPro" id="IPR046959">
    <property type="entry name" value="PRK1-6/SRF4-like"/>
</dbReference>
<dbReference type="InterPro" id="IPR032675">
    <property type="entry name" value="LRR_dom_sf"/>
</dbReference>
<keyword evidence="2" id="KW-0433">Leucine-rich repeat</keyword>
<dbReference type="PANTHER" id="PTHR48007">
    <property type="entry name" value="LEUCINE-RICH REPEAT RECEPTOR-LIKE PROTEIN KINASE PXC1"/>
    <property type="match status" value="1"/>
</dbReference>
<proteinExistence type="predicted"/>
<keyword evidence="13" id="KW-1185">Reference proteome</keyword>
<dbReference type="FunFam" id="3.80.10.10:FF:000041">
    <property type="entry name" value="LRR receptor-like serine/threonine-protein kinase ERECTA"/>
    <property type="match status" value="1"/>
</dbReference>
<evidence type="ECO:0000256" key="2">
    <source>
        <dbReference type="ARBA" id="ARBA00022614"/>
    </source>
</evidence>
<protein>
    <submittedName>
        <fullName evidence="12">Inactive receptor kinase</fullName>
    </submittedName>
</protein>
<gene>
    <name evidence="12" type="ORF">QJS04_geneDACA005256</name>
</gene>
<dbReference type="GO" id="GO:0005524">
    <property type="term" value="F:ATP binding"/>
    <property type="evidence" value="ECO:0007669"/>
    <property type="project" value="InterPro"/>
</dbReference>